<organism evidence="1">
    <name type="scientific">mine drainage metagenome</name>
    <dbReference type="NCBI Taxonomy" id="410659"/>
    <lineage>
        <taxon>unclassified sequences</taxon>
        <taxon>metagenomes</taxon>
        <taxon>ecological metagenomes</taxon>
    </lineage>
</organism>
<dbReference type="Pfam" id="PF19599">
    <property type="entry name" value="DUF6104"/>
    <property type="match status" value="1"/>
</dbReference>
<comment type="caution">
    <text evidence="1">The sequence shown here is derived from an EMBL/GenBank/DDBJ whole genome shotgun (WGS) entry which is preliminary data.</text>
</comment>
<dbReference type="EMBL" id="MLJW01004751">
    <property type="protein sequence ID" value="OIQ69399.1"/>
    <property type="molecule type" value="Genomic_DNA"/>
</dbReference>
<protein>
    <submittedName>
        <fullName evidence="1">Uncharacterized protein</fullName>
    </submittedName>
</protein>
<proteinExistence type="predicted"/>
<name>A0A1J5PNQ8_9ZZZZ</name>
<dbReference type="InterPro" id="IPR046086">
    <property type="entry name" value="DUF6104"/>
</dbReference>
<sequence length="57" mass="6717">MYFTDRGIEELIARRGEENVSLEWVALRLQEFTDENPEFETAVDRLATWLARLGDDE</sequence>
<gene>
    <name evidence="1" type="ORF">GALL_490030</name>
</gene>
<dbReference type="AlphaFoldDB" id="A0A1J5PNQ8"/>
<reference evidence="1" key="1">
    <citation type="submission" date="2016-10" db="EMBL/GenBank/DDBJ databases">
        <title>Sequence of Gallionella enrichment culture.</title>
        <authorList>
            <person name="Poehlein A."/>
            <person name="Muehling M."/>
            <person name="Daniel R."/>
        </authorList>
    </citation>
    <scope>NUCLEOTIDE SEQUENCE</scope>
</reference>
<accession>A0A1J5PNQ8</accession>
<evidence type="ECO:0000313" key="1">
    <source>
        <dbReference type="EMBL" id="OIQ69399.1"/>
    </source>
</evidence>